<dbReference type="KEGG" id="apre:CNX65_12610"/>
<sequence length="383" mass="41161">MGEVHVAEDTSRDDRKVAIKLLPTDVLRDPELEERFRRECALAARIDHPNVLPVYDYSVGARPYIVMRYVEGTDLATEVARGPLSPERAVSVVEQVAAALDAAHRKSLRHRDVKPSNVLLEQGARRGTDHAWLFDWGIAQPITAPPITRLGQVVGTPHYIAPERLETSASDHRADVYSLAVVLYECLAGRRPFDGDEVQVLMGHLKGEVPPLPPHLPHAMQEVVERGLAKHPADRYQSAGELAAAAHDALTAELPAPELPPPAQNHPEAPEPAAAPLVPTPPDLPHPRSHPRSPWTAPVVTGVLAGGVSLVATPFFLAPPLWSHPALAVAVALLTYAVTGNPPHPTATQPQPQPQPQPANDKGPNPGDETKDVGSGGFPSPRP</sequence>
<evidence type="ECO:0000256" key="5">
    <source>
        <dbReference type="ARBA" id="ARBA00022777"/>
    </source>
</evidence>
<feature type="domain" description="Protein kinase" evidence="8">
    <location>
        <begin position="1"/>
        <end position="250"/>
    </location>
</feature>
<dbReference type="GO" id="GO:0004674">
    <property type="term" value="F:protein serine/threonine kinase activity"/>
    <property type="evidence" value="ECO:0007669"/>
    <property type="project" value="UniProtKB-KW"/>
</dbReference>
<keyword evidence="3" id="KW-0808">Transferase</keyword>
<evidence type="ECO:0000256" key="3">
    <source>
        <dbReference type="ARBA" id="ARBA00022679"/>
    </source>
</evidence>
<dbReference type="InterPro" id="IPR011009">
    <property type="entry name" value="Kinase-like_dom_sf"/>
</dbReference>
<dbReference type="FunFam" id="1.10.510.10:FF:000021">
    <property type="entry name" value="Serine/threonine protein kinase"/>
    <property type="match status" value="1"/>
</dbReference>
<dbReference type="AlphaFoldDB" id="A0A290Z4S5"/>
<dbReference type="PANTHER" id="PTHR43289:SF6">
    <property type="entry name" value="SERINE_THREONINE-PROTEIN KINASE NEKL-3"/>
    <property type="match status" value="1"/>
</dbReference>
<reference evidence="9" key="1">
    <citation type="submission" date="2017-09" db="EMBL/GenBank/DDBJ databases">
        <title>Complete Genome Sequence of ansamitocin-producing Bacterium Actinosynnema pretiosum X47.</title>
        <authorList>
            <person name="Cao G."/>
            <person name="Zong G."/>
            <person name="Zhong C."/>
            <person name="Fu J."/>
        </authorList>
    </citation>
    <scope>NUCLEOTIDE SEQUENCE [LARGE SCALE GENOMIC DNA]</scope>
    <source>
        <strain evidence="9">X47</strain>
    </source>
</reference>
<keyword evidence="2" id="KW-0723">Serine/threonine-protein kinase</keyword>
<evidence type="ECO:0000313" key="9">
    <source>
        <dbReference type="EMBL" id="ATE54030.1"/>
    </source>
</evidence>
<organism evidence="9 10">
    <name type="scientific">Actinosynnema pretiosum</name>
    <dbReference type="NCBI Taxonomy" id="42197"/>
    <lineage>
        <taxon>Bacteria</taxon>
        <taxon>Bacillati</taxon>
        <taxon>Actinomycetota</taxon>
        <taxon>Actinomycetes</taxon>
        <taxon>Pseudonocardiales</taxon>
        <taxon>Pseudonocardiaceae</taxon>
        <taxon>Actinosynnema</taxon>
    </lineage>
</organism>
<dbReference type="Gene3D" id="3.30.200.20">
    <property type="entry name" value="Phosphorylase Kinase, domain 1"/>
    <property type="match status" value="1"/>
</dbReference>
<dbReference type="SUPFAM" id="SSF56112">
    <property type="entry name" value="Protein kinase-like (PK-like)"/>
    <property type="match status" value="1"/>
</dbReference>
<dbReference type="Gene3D" id="1.10.510.10">
    <property type="entry name" value="Transferase(Phosphotransferase) domain 1"/>
    <property type="match status" value="1"/>
</dbReference>
<keyword evidence="4" id="KW-0547">Nucleotide-binding</keyword>
<evidence type="ECO:0000259" key="8">
    <source>
        <dbReference type="PROSITE" id="PS50011"/>
    </source>
</evidence>
<dbReference type="InterPro" id="IPR008271">
    <property type="entry name" value="Ser/Thr_kinase_AS"/>
</dbReference>
<feature type="compositionally biased region" description="Low complexity" evidence="7">
    <location>
        <begin position="265"/>
        <end position="277"/>
    </location>
</feature>
<dbReference type="CDD" id="cd14014">
    <property type="entry name" value="STKc_PknB_like"/>
    <property type="match status" value="1"/>
</dbReference>
<protein>
    <recommendedName>
        <fullName evidence="1">non-specific serine/threonine protein kinase</fullName>
        <ecNumber evidence="1">2.7.11.1</ecNumber>
    </recommendedName>
</protein>
<keyword evidence="6" id="KW-0067">ATP-binding</keyword>
<gene>
    <name evidence="9" type="ORF">CNX65_12610</name>
</gene>
<dbReference type="SMART" id="SM00220">
    <property type="entry name" value="S_TKc"/>
    <property type="match status" value="1"/>
</dbReference>
<keyword evidence="10" id="KW-1185">Reference proteome</keyword>
<evidence type="ECO:0000256" key="7">
    <source>
        <dbReference type="SAM" id="MobiDB-lite"/>
    </source>
</evidence>
<dbReference type="PANTHER" id="PTHR43289">
    <property type="entry name" value="MITOGEN-ACTIVATED PROTEIN KINASE KINASE KINASE 20-RELATED"/>
    <property type="match status" value="1"/>
</dbReference>
<evidence type="ECO:0000256" key="6">
    <source>
        <dbReference type="ARBA" id="ARBA00022840"/>
    </source>
</evidence>
<feature type="region of interest" description="Disordered" evidence="7">
    <location>
        <begin position="254"/>
        <end position="293"/>
    </location>
</feature>
<dbReference type="Pfam" id="PF00069">
    <property type="entry name" value="Pkinase"/>
    <property type="match status" value="1"/>
</dbReference>
<accession>A0A290Z4S5</accession>
<dbReference type="PROSITE" id="PS50011">
    <property type="entry name" value="PROTEIN_KINASE_DOM"/>
    <property type="match status" value="1"/>
</dbReference>
<dbReference type="InterPro" id="IPR000719">
    <property type="entry name" value="Prot_kinase_dom"/>
</dbReference>
<dbReference type="Proteomes" id="UP000218505">
    <property type="component" value="Chromosome"/>
</dbReference>
<evidence type="ECO:0000313" key="10">
    <source>
        <dbReference type="Proteomes" id="UP000218505"/>
    </source>
</evidence>
<proteinExistence type="predicted"/>
<name>A0A290Z4S5_9PSEU</name>
<dbReference type="EMBL" id="CP023445">
    <property type="protein sequence ID" value="ATE54030.1"/>
    <property type="molecule type" value="Genomic_DNA"/>
</dbReference>
<evidence type="ECO:0000256" key="4">
    <source>
        <dbReference type="ARBA" id="ARBA00022741"/>
    </source>
</evidence>
<feature type="region of interest" description="Disordered" evidence="7">
    <location>
        <begin position="342"/>
        <end position="383"/>
    </location>
</feature>
<dbReference type="PROSITE" id="PS00108">
    <property type="entry name" value="PROTEIN_KINASE_ST"/>
    <property type="match status" value="1"/>
</dbReference>
<dbReference type="EC" id="2.7.11.1" evidence="1"/>
<evidence type="ECO:0000256" key="1">
    <source>
        <dbReference type="ARBA" id="ARBA00012513"/>
    </source>
</evidence>
<dbReference type="GO" id="GO:0005524">
    <property type="term" value="F:ATP binding"/>
    <property type="evidence" value="ECO:0007669"/>
    <property type="project" value="UniProtKB-KW"/>
</dbReference>
<evidence type="ECO:0000256" key="2">
    <source>
        <dbReference type="ARBA" id="ARBA00022527"/>
    </source>
</evidence>
<keyword evidence="5 9" id="KW-0418">Kinase</keyword>